<feature type="compositionally biased region" description="Acidic residues" evidence="1">
    <location>
        <begin position="279"/>
        <end position="292"/>
    </location>
</feature>
<dbReference type="AlphaFoldDB" id="A0A3S5CBJ8"/>
<feature type="region of interest" description="Disordered" evidence="1">
    <location>
        <begin position="177"/>
        <end position="211"/>
    </location>
</feature>
<gene>
    <name evidence="2" type="ORF">PXEA_LOCUS1129</name>
</gene>
<evidence type="ECO:0000256" key="1">
    <source>
        <dbReference type="SAM" id="MobiDB-lite"/>
    </source>
</evidence>
<feature type="compositionally biased region" description="Polar residues" evidence="1">
    <location>
        <begin position="188"/>
        <end position="206"/>
    </location>
</feature>
<feature type="compositionally biased region" description="Basic and acidic residues" evidence="1">
    <location>
        <begin position="233"/>
        <end position="270"/>
    </location>
</feature>
<feature type="region of interest" description="Disordered" evidence="1">
    <location>
        <begin position="223"/>
        <end position="299"/>
    </location>
</feature>
<comment type="caution">
    <text evidence="2">The sequence shown here is derived from an EMBL/GenBank/DDBJ whole genome shotgun (WGS) entry which is preliminary data.</text>
</comment>
<dbReference type="Proteomes" id="UP000784294">
    <property type="component" value="Unassembled WGS sequence"/>
</dbReference>
<name>A0A3S5CBJ8_9PLAT</name>
<evidence type="ECO:0000313" key="2">
    <source>
        <dbReference type="EMBL" id="VEL07689.1"/>
    </source>
</evidence>
<protein>
    <submittedName>
        <fullName evidence="2">Uncharacterized protein</fullName>
    </submittedName>
</protein>
<sequence>MAHFQPRNGAASAIEALTAVQTALDVALLHCSRLNLAALSTADLTTEASKVVLCGEACPVDTPPLEDGLCSAVATTPTTSELSDSTKSQLQLSQTIVSEELEWRFSRLRASLGLPPVCVSGPMARVLVADLIERLLPELRRTRASSLQLDECVSELTQDNGDTGAQDEWDAIGRRIGREDNTGDDNFASHTYSKFQESSGGFSSTPPDKMSLSARSTLLKQSSVVDSRQLKSRHYDRQERDVIGARSTEKEDNKLEDERSGLEHKEKTDQADVISGEVEIVEDEVDDMEGRDDENKLRHTEKERFRSFNELSNDSHFQVELAEA</sequence>
<reference evidence="2" key="1">
    <citation type="submission" date="2018-11" db="EMBL/GenBank/DDBJ databases">
        <authorList>
            <consortium name="Pathogen Informatics"/>
        </authorList>
    </citation>
    <scope>NUCLEOTIDE SEQUENCE</scope>
</reference>
<accession>A0A3S5CBJ8</accession>
<keyword evidence="3" id="KW-1185">Reference proteome</keyword>
<dbReference type="EMBL" id="CAAALY010002269">
    <property type="protein sequence ID" value="VEL07689.1"/>
    <property type="molecule type" value="Genomic_DNA"/>
</dbReference>
<dbReference type="OrthoDB" id="6280835at2759"/>
<evidence type="ECO:0000313" key="3">
    <source>
        <dbReference type="Proteomes" id="UP000784294"/>
    </source>
</evidence>
<proteinExistence type="predicted"/>
<organism evidence="2 3">
    <name type="scientific">Protopolystoma xenopodis</name>
    <dbReference type="NCBI Taxonomy" id="117903"/>
    <lineage>
        <taxon>Eukaryota</taxon>
        <taxon>Metazoa</taxon>
        <taxon>Spiralia</taxon>
        <taxon>Lophotrochozoa</taxon>
        <taxon>Platyhelminthes</taxon>
        <taxon>Monogenea</taxon>
        <taxon>Polyopisthocotylea</taxon>
        <taxon>Polystomatidea</taxon>
        <taxon>Polystomatidae</taxon>
        <taxon>Protopolystoma</taxon>
    </lineage>
</organism>